<dbReference type="CDD" id="cd17517">
    <property type="entry name" value="RMtype1_S_EcoKI_StySPI-TRD2-CR2_like"/>
    <property type="match status" value="1"/>
</dbReference>
<dbReference type="InterPro" id="IPR052021">
    <property type="entry name" value="Type-I_RS_S_subunit"/>
</dbReference>
<feature type="domain" description="Type I restriction modification DNA specificity" evidence="4">
    <location>
        <begin position="285"/>
        <end position="402"/>
    </location>
</feature>
<proteinExistence type="inferred from homology"/>
<organism evidence="5 6">
    <name type="scientific">Thioclava atlantica</name>
    <dbReference type="NCBI Taxonomy" id="1317124"/>
    <lineage>
        <taxon>Bacteria</taxon>
        <taxon>Pseudomonadati</taxon>
        <taxon>Pseudomonadota</taxon>
        <taxon>Alphaproteobacteria</taxon>
        <taxon>Rhodobacterales</taxon>
        <taxon>Paracoccaceae</taxon>
        <taxon>Thioclava</taxon>
    </lineage>
</organism>
<reference evidence="6" key="1">
    <citation type="submission" date="2013-04" db="EMBL/GenBank/DDBJ databases">
        <title>Thioclava sp. 13D2W-2 Genome Sequencing.</title>
        <authorList>
            <person name="Lai Q."/>
            <person name="Li G."/>
            <person name="Shao Z."/>
        </authorList>
    </citation>
    <scope>NUCLEOTIDE SEQUENCE [LARGE SCALE GENOMIC DNA]</scope>
    <source>
        <strain evidence="6">13D2W-2</strain>
    </source>
</reference>
<dbReference type="Pfam" id="PF01420">
    <property type="entry name" value="Methylase_S"/>
    <property type="match status" value="2"/>
</dbReference>
<dbReference type="RefSeq" id="WP_051856477.1">
    <property type="nucleotide sequence ID" value="NZ_AQRC01000032.1"/>
</dbReference>
<dbReference type="AlphaFoldDB" id="A0A085TRB2"/>
<dbReference type="CDD" id="cd17260">
    <property type="entry name" value="RMtype1_S_EcoEI-TRD1-CR1_like"/>
    <property type="match status" value="1"/>
</dbReference>
<dbReference type="STRING" id="1317124.DW2_18884"/>
<dbReference type="Proteomes" id="UP000028607">
    <property type="component" value="Unassembled WGS sequence"/>
</dbReference>
<feature type="domain" description="Type I restriction modification DNA specificity" evidence="4">
    <location>
        <begin position="58"/>
        <end position="172"/>
    </location>
</feature>
<evidence type="ECO:0000256" key="2">
    <source>
        <dbReference type="ARBA" id="ARBA00022747"/>
    </source>
</evidence>
<protein>
    <submittedName>
        <fullName evidence="5">Type I restriction-modification system, S subunit</fullName>
    </submittedName>
</protein>
<dbReference type="EMBL" id="AQRC01000032">
    <property type="protein sequence ID" value="KFE33259.1"/>
    <property type="molecule type" value="Genomic_DNA"/>
</dbReference>
<dbReference type="GO" id="GO:0003677">
    <property type="term" value="F:DNA binding"/>
    <property type="evidence" value="ECO:0007669"/>
    <property type="project" value="UniProtKB-KW"/>
</dbReference>
<accession>A0A085TRB2</accession>
<dbReference type="InterPro" id="IPR000055">
    <property type="entry name" value="Restrct_endonuc_typeI_TRD"/>
</dbReference>
<dbReference type="PANTHER" id="PTHR30408:SF12">
    <property type="entry name" value="TYPE I RESTRICTION ENZYME MJAVIII SPECIFICITY SUBUNIT"/>
    <property type="match status" value="1"/>
</dbReference>
<dbReference type="InterPro" id="IPR044946">
    <property type="entry name" value="Restrct_endonuc_typeI_TRD_sf"/>
</dbReference>
<keyword evidence="6" id="KW-1185">Reference proteome</keyword>
<sequence>MSELPISQVAEINPRSYPPNGLKLSDPVSFIPMADVSESGAWIGHKRGPLIAAAGGYTNFQEGDVLLAKITPCLENGKGTHAVGLWNGYGYGSTEFHVLRAKGSVLARYLFHVTQHEKFRVKAEMQMTGTAGQRRVPTDFFDRYCAYVPSKAEQSKIAEILDTLDAAIRGTEAVVAKLKAMKQGLLNDLLTRGIDANGDLRPPQPEAPHLYKQTPLGWLPKEWAFSSVGDTLAEPTRNGLYKPAAYHGRGPLMVQMGCLFSDERVNFSGATRVSVSPMELNYFGLQNGDLLFARRSLVFEGAGLCAIVKNLPEASTFESSIIRLRLTTSKILSDFAGLFFRGFASSSQRRTLIRQVAVSGVTSGDIKSLYLPLPDLVEQGEIIQRYSAINHTIHGEDELLAKLRLQKSGLMDDLLTGRTPVTALL</sequence>
<evidence type="ECO:0000256" key="1">
    <source>
        <dbReference type="ARBA" id="ARBA00010923"/>
    </source>
</evidence>
<reference evidence="5 6" key="2">
    <citation type="journal article" date="2015" name="Antonie Van Leeuwenhoek">
        <title>Thioclava indica sp. nov., isolated from surface seawater of the Indian Ocean.</title>
        <authorList>
            <person name="Liu Y."/>
            <person name="Lai Q."/>
            <person name="Du J."/>
            <person name="Xu H."/>
            <person name="Jiang L."/>
            <person name="Shao Z."/>
        </authorList>
    </citation>
    <scope>NUCLEOTIDE SEQUENCE [LARGE SCALE GENOMIC DNA]</scope>
    <source>
        <strain evidence="5 6">13D2W-2</strain>
    </source>
</reference>
<comment type="similarity">
    <text evidence="1">Belongs to the type-I restriction system S methylase family.</text>
</comment>
<dbReference type="Gene3D" id="1.10.287.1120">
    <property type="entry name" value="Bipartite methylase S protein"/>
    <property type="match status" value="1"/>
</dbReference>
<evidence type="ECO:0000313" key="6">
    <source>
        <dbReference type="Proteomes" id="UP000028607"/>
    </source>
</evidence>
<keyword evidence="2" id="KW-0680">Restriction system</keyword>
<dbReference type="GO" id="GO:0009307">
    <property type="term" value="P:DNA restriction-modification system"/>
    <property type="evidence" value="ECO:0007669"/>
    <property type="project" value="UniProtKB-KW"/>
</dbReference>
<dbReference type="eggNOG" id="COG0732">
    <property type="taxonomic scope" value="Bacteria"/>
</dbReference>
<dbReference type="SUPFAM" id="SSF116734">
    <property type="entry name" value="DNA methylase specificity domain"/>
    <property type="match status" value="2"/>
</dbReference>
<evidence type="ECO:0000259" key="4">
    <source>
        <dbReference type="Pfam" id="PF01420"/>
    </source>
</evidence>
<keyword evidence="3" id="KW-0238">DNA-binding</keyword>
<name>A0A085TRB2_9RHOB</name>
<gene>
    <name evidence="5" type="ORF">DW2_18884</name>
</gene>
<comment type="caution">
    <text evidence="5">The sequence shown here is derived from an EMBL/GenBank/DDBJ whole genome shotgun (WGS) entry which is preliminary data.</text>
</comment>
<dbReference type="PANTHER" id="PTHR30408">
    <property type="entry name" value="TYPE-1 RESTRICTION ENZYME ECOKI SPECIFICITY PROTEIN"/>
    <property type="match status" value="1"/>
</dbReference>
<evidence type="ECO:0000313" key="5">
    <source>
        <dbReference type="EMBL" id="KFE33259.1"/>
    </source>
</evidence>
<dbReference type="Gene3D" id="3.90.220.20">
    <property type="entry name" value="DNA methylase specificity domains"/>
    <property type="match status" value="2"/>
</dbReference>
<dbReference type="OrthoDB" id="512700at2"/>
<evidence type="ECO:0000256" key="3">
    <source>
        <dbReference type="ARBA" id="ARBA00023125"/>
    </source>
</evidence>